<comment type="subcellular location">
    <subcellularLocation>
        <location evidence="1">Membrane</location>
        <topology evidence="1">Multi-pass membrane protein</topology>
    </subcellularLocation>
</comment>
<evidence type="ECO:0000313" key="7">
    <source>
        <dbReference type="Proteomes" id="UP000532545"/>
    </source>
</evidence>
<dbReference type="GO" id="GO:0016020">
    <property type="term" value="C:membrane"/>
    <property type="evidence" value="ECO:0007669"/>
    <property type="project" value="UniProtKB-SubCell"/>
</dbReference>
<feature type="transmembrane region" description="Helical" evidence="5">
    <location>
        <begin position="352"/>
        <end position="373"/>
    </location>
</feature>
<feature type="transmembrane region" description="Helical" evidence="5">
    <location>
        <begin position="298"/>
        <end position="319"/>
    </location>
</feature>
<comment type="caution">
    <text evidence="6">The sequence shown here is derived from an EMBL/GenBank/DDBJ whole genome shotgun (WGS) entry which is preliminary data.</text>
</comment>
<evidence type="ECO:0000256" key="2">
    <source>
        <dbReference type="ARBA" id="ARBA00022692"/>
    </source>
</evidence>
<dbReference type="GO" id="GO:0022857">
    <property type="term" value="F:transmembrane transporter activity"/>
    <property type="evidence" value="ECO:0007669"/>
    <property type="project" value="TreeGrafter"/>
</dbReference>
<protein>
    <submittedName>
        <fullName evidence="6">TSCOT protein</fullName>
    </submittedName>
</protein>
<feature type="transmembrane region" description="Helical" evidence="5">
    <location>
        <begin position="259"/>
        <end position="286"/>
    </location>
</feature>
<keyword evidence="3 5" id="KW-1133">Transmembrane helix</keyword>
<dbReference type="PANTHER" id="PTHR23507:SF3">
    <property type="entry name" value="THYMIC STROMAL COTRANSPORTER HOMOLOG"/>
    <property type="match status" value="1"/>
</dbReference>
<keyword evidence="7" id="KW-1185">Reference proteome</keyword>
<dbReference type="Gene3D" id="1.20.1250.20">
    <property type="entry name" value="MFS general substrate transporter like domains"/>
    <property type="match status" value="1"/>
</dbReference>
<feature type="non-terminal residue" evidence="6">
    <location>
        <position position="453"/>
    </location>
</feature>
<feature type="transmembrane region" description="Helical" evidence="5">
    <location>
        <begin position="93"/>
        <end position="115"/>
    </location>
</feature>
<sequence length="453" mass="49051">SMVGIMAMRTWIEPVVAVSQVASAFYDTALLLVVKNYYNQTNSTAPSHVLEDDQQKAVSNFYIIYNLVLGLSPLVSAYGLSKLGDRIHRKIPICFPLLGYLGSKTLLLLLILLGWPVEVMYGAAAFNGLMGGFTTLWAGIMALGSLRSSESKRSLRLIIIELVYGLAGFLGSMASGYLFVGFSDRYGEGTMLVCCSIACYAFCLLYSIFVLTVPKPAASCRAKAKSADEVGGQLPEAAVAGNSQPSEGSISTPVSPSKLIIILLFVAAILYDLAVAGAMNVLPLFLLREPLSWNAVEIGHGNAAGYVIFITSFLGVLVFSRYLRDITMIIIGVASFSAGILIMAFVQWTFLFYIARAVMLFALIPLPTIRSMLSKHVEGSSYGKVFVLLQLSLVTTGVVTSTVYNKIYQNTLDWYSGFCFILSFLVGCLSLLPLSFVAIKQRSTTGSLEILTE</sequence>
<name>A0A7L1MK60_BOMGA</name>
<feature type="transmembrane region" description="Helical" evidence="5">
    <location>
        <begin position="62"/>
        <end position="81"/>
    </location>
</feature>
<feature type="transmembrane region" description="Helical" evidence="5">
    <location>
        <begin position="155"/>
        <end position="178"/>
    </location>
</feature>
<reference evidence="6 7" key="1">
    <citation type="submission" date="2019-09" db="EMBL/GenBank/DDBJ databases">
        <title>Bird 10,000 Genomes (B10K) Project - Family phase.</title>
        <authorList>
            <person name="Zhang G."/>
        </authorList>
    </citation>
    <scope>NUCLEOTIDE SEQUENCE [LARGE SCALE GENOMIC DNA]</scope>
    <source>
        <strain evidence="6">B10K-DU-002-23</strain>
        <tissue evidence="6">Muscle</tissue>
    </source>
</reference>
<keyword evidence="2 5" id="KW-0812">Transmembrane</keyword>
<feature type="non-terminal residue" evidence="6">
    <location>
        <position position="1"/>
    </location>
</feature>
<dbReference type="InterPro" id="IPR036259">
    <property type="entry name" value="MFS_trans_sf"/>
</dbReference>
<evidence type="ECO:0000256" key="5">
    <source>
        <dbReference type="SAM" id="Phobius"/>
    </source>
</evidence>
<feature type="transmembrane region" description="Helical" evidence="5">
    <location>
        <begin position="414"/>
        <end position="439"/>
    </location>
</feature>
<feature type="transmembrane region" description="Helical" evidence="5">
    <location>
        <begin position="190"/>
        <end position="213"/>
    </location>
</feature>
<organism evidence="6 7">
    <name type="scientific">Bombycilla garrulus</name>
    <name type="common">Bohemian waxwing</name>
    <name type="synonym">Lanius garrulus</name>
    <dbReference type="NCBI Taxonomy" id="125297"/>
    <lineage>
        <taxon>Eukaryota</taxon>
        <taxon>Metazoa</taxon>
        <taxon>Chordata</taxon>
        <taxon>Craniata</taxon>
        <taxon>Vertebrata</taxon>
        <taxon>Euteleostomi</taxon>
        <taxon>Archelosauria</taxon>
        <taxon>Archosauria</taxon>
        <taxon>Dinosauria</taxon>
        <taxon>Saurischia</taxon>
        <taxon>Theropoda</taxon>
        <taxon>Coelurosauria</taxon>
        <taxon>Aves</taxon>
        <taxon>Neognathae</taxon>
        <taxon>Neoaves</taxon>
        <taxon>Telluraves</taxon>
        <taxon>Australaves</taxon>
        <taxon>Passeriformes</taxon>
        <taxon>Bombycillidae</taxon>
        <taxon>Bombycilla</taxon>
    </lineage>
</organism>
<evidence type="ECO:0000256" key="1">
    <source>
        <dbReference type="ARBA" id="ARBA00004141"/>
    </source>
</evidence>
<dbReference type="SUPFAM" id="SSF103473">
    <property type="entry name" value="MFS general substrate transporter"/>
    <property type="match status" value="1"/>
</dbReference>
<gene>
    <name evidence="6" type="primary">Slc46a2</name>
    <name evidence="6" type="ORF">BOMGAR_R05750</name>
</gene>
<dbReference type="OrthoDB" id="430300at2759"/>
<feature type="transmembrane region" description="Helical" evidence="5">
    <location>
        <begin position="326"/>
        <end position="346"/>
    </location>
</feature>
<feature type="transmembrane region" description="Helical" evidence="5">
    <location>
        <begin position="385"/>
        <end position="408"/>
    </location>
</feature>
<evidence type="ECO:0000313" key="6">
    <source>
        <dbReference type="EMBL" id="NXN86777.1"/>
    </source>
</evidence>
<evidence type="ECO:0000256" key="4">
    <source>
        <dbReference type="ARBA" id="ARBA00023136"/>
    </source>
</evidence>
<dbReference type="Proteomes" id="UP000532545">
    <property type="component" value="Unassembled WGS sequence"/>
</dbReference>
<proteinExistence type="predicted"/>
<accession>A0A7L1MK60</accession>
<keyword evidence="4 5" id="KW-0472">Membrane</keyword>
<dbReference type="AlphaFoldDB" id="A0A7L1MK60"/>
<feature type="transmembrane region" description="Helical" evidence="5">
    <location>
        <begin position="121"/>
        <end position="143"/>
    </location>
</feature>
<evidence type="ECO:0000256" key="3">
    <source>
        <dbReference type="ARBA" id="ARBA00022989"/>
    </source>
</evidence>
<dbReference type="EMBL" id="VXBU01013522">
    <property type="protein sequence ID" value="NXN86777.1"/>
    <property type="molecule type" value="Genomic_DNA"/>
</dbReference>
<dbReference type="PANTHER" id="PTHR23507">
    <property type="entry name" value="ZGC:174356"/>
    <property type="match status" value="1"/>
</dbReference>